<evidence type="ECO:0000313" key="1">
    <source>
        <dbReference type="EMBL" id="MBB2161123.1"/>
    </source>
</evidence>
<comment type="caution">
    <text evidence="1">The sequence shown here is derived from an EMBL/GenBank/DDBJ whole genome shotgun (WGS) entry which is preliminary data.</text>
</comment>
<dbReference type="AlphaFoldDB" id="A0A7W4IE11"/>
<sequence>MTARSFRPTDYALTTVELTWIEKRIEHWIRFGHPAEDRILDRRRRLMSFTPGSVFAFIRWAANDFGTVVSCIDIVRAVEAQEACQTVPFVCPGGESLLRQSGWPKVRRVLEAIDGVEALGIDPAIACPDHWRHLHHRLTARQEPRPYTPERHAAWLRRREAS</sequence>
<dbReference type="Pfam" id="PF11000">
    <property type="entry name" value="DUF2840"/>
    <property type="match status" value="1"/>
</dbReference>
<reference evidence="1 2" key="1">
    <citation type="submission" date="2020-04" db="EMBL/GenBank/DDBJ databases">
        <title>Description of novel Gluconacetobacter.</title>
        <authorList>
            <person name="Sombolestani A."/>
        </authorList>
    </citation>
    <scope>NUCLEOTIDE SEQUENCE [LARGE SCALE GENOMIC DNA]</scope>
    <source>
        <strain evidence="1 2">LMG 19747</strain>
    </source>
</reference>
<organism evidence="1 2">
    <name type="scientific">Gluconacetobacter sacchari</name>
    <dbReference type="NCBI Taxonomy" id="92759"/>
    <lineage>
        <taxon>Bacteria</taxon>
        <taxon>Pseudomonadati</taxon>
        <taxon>Pseudomonadota</taxon>
        <taxon>Alphaproteobacteria</taxon>
        <taxon>Acetobacterales</taxon>
        <taxon>Acetobacteraceae</taxon>
        <taxon>Gluconacetobacter</taxon>
    </lineage>
</organism>
<gene>
    <name evidence="1" type="ORF">HLH48_13225</name>
</gene>
<dbReference type="EMBL" id="JABEQJ010000017">
    <property type="protein sequence ID" value="MBB2161123.1"/>
    <property type="molecule type" value="Genomic_DNA"/>
</dbReference>
<dbReference type="RefSeq" id="WP_182997993.1">
    <property type="nucleotide sequence ID" value="NZ_JABEQJ010000017.1"/>
</dbReference>
<dbReference type="Proteomes" id="UP000589085">
    <property type="component" value="Unassembled WGS sequence"/>
</dbReference>
<proteinExistence type="predicted"/>
<protein>
    <submittedName>
        <fullName evidence="1">DUF2840 domain-containing protein</fullName>
    </submittedName>
</protein>
<dbReference type="InterPro" id="IPR021263">
    <property type="entry name" value="DUF2840"/>
</dbReference>
<accession>A0A7W4IE11</accession>
<name>A0A7W4IE11_9PROT</name>
<evidence type="ECO:0000313" key="2">
    <source>
        <dbReference type="Proteomes" id="UP000589085"/>
    </source>
</evidence>